<organism evidence="1">
    <name type="scientific">uncultured Solirubrobacteraceae bacterium</name>
    <dbReference type="NCBI Taxonomy" id="1162706"/>
    <lineage>
        <taxon>Bacteria</taxon>
        <taxon>Bacillati</taxon>
        <taxon>Actinomycetota</taxon>
        <taxon>Thermoleophilia</taxon>
        <taxon>Solirubrobacterales</taxon>
        <taxon>Solirubrobacteraceae</taxon>
        <taxon>environmental samples</taxon>
    </lineage>
</organism>
<name>A0A6J4RQL8_9ACTN</name>
<dbReference type="EMBL" id="CADCVQ010000025">
    <property type="protein sequence ID" value="CAA9476761.1"/>
    <property type="molecule type" value="Genomic_DNA"/>
</dbReference>
<proteinExistence type="predicted"/>
<gene>
    <name evidence="1" type="ORF">AVDCRST_MAG67-559</name>
</gene>
<reference evidence="1" key="1">
    <citation type="submission" date="2020-02" db="EMBL/GenBank/DDBJ databases">
        <authorList>
            <person name="Meier V. D."/>
        </authorList>
    </citation>
    <scope>NUCLEOTIDE SEQUENCE</scope>
    <source>
        <strain evidence="1">AVDCRST_MAG67</strain>
    </source>
</reference>
<protein>
    <submittedName>
        <fullName evidence="1">Uncharacterized protein</fullName>
    </submittedName>
</protein>
<evidence type="ECO:0000313" key="1">
    <source>
        <dbReference type="EMBL" id="CAA9476761.1"/>
    </source>
</evidence>
<feature type="non-terminal residue" evidence="1">
    <location>
        <position position="40"/>
    </location>
</feature>
<feature type="non-terminal residue" evidence="1">
    <location>
        <position position="1"/>
    </location>
</feature>
<accession>A0A6J4RQL8</accession>
<dbReference type="AlphaFoldDB" id="A0A6J4RQL8"/>
<sequence>CTATRRRLKLSGQRSHRDDVSRHFTVSMWSAMNGPVRCGA</sequence>